<dbReference type="PANTHER" id="PTHR16504">
    <property type="entry name" value="5'(3')-DEOXYRIBONUCLEOTIDASE"/>
    <property type="match status" value="1"/>
</dbReference>
<organism evidence="2 3">
    <name type="scientific">Paralvinella palmiformis</name>
    <dbReference type="NCBI Taxonomy" id="53620"/>
    <lineage>
        <taxon>Eukaryota</taxon>
        <taxon>Metazoa</taxon>
        <taxon>Spiralia</taxon>
        <taxon>Lophotrochozoa</taxon>
        <taxon>Annelida</taxon>
        <taxon>Polychaeta</taxon>
        <taxon>Sedentaria</taxon>
        <taxon>Canalipalpata</taxon>
        <taxon>Terebellida</taxon>
        <taxon>Terebelliformia</taxon>
        <taxon>Alvinellidae</taxon>
        <taxon>Paralvinella</taxon>
    </lineage>
</organism>
<feature type="active site" description="Proton donor" evidence="1">
    <location>
        <position position="57"/>
    </location>
</feature>
<dbReference type="InterPro" id="IPR010708">
    <property type="entry name" value="5'(3')-deoxyribonucleotidase"/>
</dbReference>
<dbReference type="SUPFAM" id="SSF56784">
    <property type="entry name" value="HAD-like"/>
    <property type="match status" value="1"/>
</dbReference>
<dbReference type="Proteomes" id="UP001208570">
    <property type="component" value="Unassembled WGS sequence"/>
</dbReference>
<reference evidence="2" key="1">
    <citation type="journal article" date="2023" name="Mol. Biol. Evol.">
        <title>Third-Generation Sequencing Reveals the Adaptive Role of the Epigenome in Three Deep-Sea Polychaetes.</title>
        <authorList>
            <person name="Perez M."/>
            <person name="Aroh O."/>
            <person name="Sun Y."/>
            <person name="Lan Y."/>
            <person name="Juniper S.K."/>
            <person name="Young C.R."/>
            <person name="Angers B."/>
            <person name="Qian P.Y."/>
        </authorList>
    </citation>
    <scope>NUCLEOTIDE SEQUENCE</scope>
    <source>
        <strain evidence="2">P08H-3</strain>
    </source>
</reference>
<proteinExistence type="predicted"/>
<dbReference type="Gene3D" id="3.40.50.1000">
    <property type="entry name" value="HAD superfamily/HAD-like"/>
    <property type="match status" value="1"/>
</dbReference>
<sequence length="182" mass="21314">MMSTNHSFHKSTKCLYQISRVQKHHQHSCFKKLKMSRSNSRHSPPRQPILRVLIDMDGVLCDFEQSFLDKFRERHPDEPYIPLSERKGFYIDEQYAKMKPNLQEKTCSIIETEGFFRDLSPVDGALDAIKSMSSIEGFFEWVEHHLGWNWINKIIITKDKTIISGDLLIDDKPVIKGDQESM</sequence>
<dbReference type="GO" id="GO:0008253">
    <property type="term" value="F:5'-nucleotidase activity"/>
    <property type="evidence" value="ECO:0007669"/>
    <property type="project" value="InterPro"/>
</dbReference>
<dbReference type="InterPro" id="IPR036412">
    <property type="entry name" value="HAD-like_sf"/>
</dbReference>
<protein>
    <submittedName>
        <fullName evidence="2">Uncharacterized protein</fullName>
    </submittedName>
</protein>
<dbReference type="AlphaFoldDB" id="A0AAD9N6C2"/>
<dbReference type="PANTHER" id="PTHR16504:SF4">
    <property type="entry name" value="5'(3')-DEOXYRIBONUCLEOTIDASE"/>
    <property type="match status" value="1"/>
</dbReference>
<keyword evidence="3" id="KW-1185">Reference proteome</keyword>
<dbReference type="EMBL" id="JAODUP010000207">
    <property type="protein sequence ID" value="KAK2156686.1"/>
    <property type="molecule type" value="Genomic_DNA"/>
</dbReference>
<accession>A0AAD9N6C2</accession>
<dbReference type="GO" id="GO:0009223">
    <property type="term" value="P:pyrimidine deoxyribonucleotide catabolic process"/>
    <property type="evidence" value="ECO:0007669"/>
    <property type="project" value="TreeGrafter"/>
</dbReference>
<dbReference type="InterPro" id="IPR023214">
    <property type="entry name" value="HAD_sf"/>
</dbReference>
<name>A0AAD9N6C2_9ANNE</name>
<evidence type="ECO:0000313" key="2">
    <source>
        <dbReference type="EMBL" id="KAK2156686.1"/>
    </source>
</evidence>
<evidence type="ECO:0000256" key="1">
    <source>
        <dbReference type="PIRSR" id="PIRSR610708-1"/>
    </source>
</evidence>
<dbReference type="Pfam" id="PF06941">
    <property type="entry name" value="NT5C"/>
    <property type="match status" value="1"/>
</dbReference>
<evidence type="ECO:0000313" key="3">
    <source>
        <dbReference type="Proteomes" id="UP001208570"/>
    </source>
</evidence>
<gene>
    <name evidence="2" type="ORF">LSH36_207g03020</name>
</gene>
<feature type="active site" description="Nucleophile" evidence="1">
    <location>
        <position position="55"/>
    </location>
</feature>
<comment type="caution">
    <text evidence="2">The sequence shown here is derived from an EMBL/GenBank/DDBJ whole genome shotgun (WGS) entry which is preliminary data.</text>
</comment>
<dbReference type="Gene3D" id="1.10.40.40">
    <property type="entry name" value="Deoxyribonucleotidase, domain 2"/>
    <property type="match status" value="1"/>
</dbReference>